<accession>A0AA37QEI1</accession>
<dbReference type="Proteomes" id="UP001161325">
    <property type="component" value="Unassembled WGS sequence"/>
</dbReference>
<dbReference type="AlphaFoldDB" id="A0AA37QEI1"/>
<gene>
    <name evidence="2" type="ORF">rosag_13530</name>
</gene>
<organism evidence="2 3">
    <name type="scientific">Roseisolibacter agri</name>
    <dbReference type="NCBI Taxonomy" id="2014610"/>
    <lineage>
        <taxon>Bacteria</taxon>
        <taxon>Pseudomonadati</taxon>
        <taxon>Gemmatimonadota</taxon>
        <taxon>Gemmatimonadia</taxon>
        <taxon>Gemmatimonadales</taxon>
        <taxon>Gemmatimonadaceae</taxon>
        <taxon>Roseisolibacter</taxon>
    </lineage>
</organism>
<protein>
    <recommendedName>
        <fullName evidence="4">Bacterial surface antigen (D15) domain-containing protein</fullName>
    </recommendedName>
</protein>
<evidence type="ECO:0008006" key="4">
    <source>
        <dbReference type="Google" id="ProtNLM"/>
    </source>
</evidence>
<reference evidence="2" key="1">
    <citation type="submission" date="2022-08" db="EMBL/GenBank/DDBJ databases">
        <title>Draft genome sequencing of Roseisolibacter agri AW1220.</title>
        <authorList>
            <person name="Tobiishi Y."/>
            <person name="Tonouchi A."/>
        </authorList>
    </citation>
    <scope>NUCLEOTIDE SEQUENCE</scope>
    <source>
        <strain evidence="2">AW1220</strain>
    </source>
</reference>
<sequence length="577" mass="61024">MSAWNPPVVCAASLALLMFAARGAGAQPDSAGAVNAACDGRRIGAIDVTTQPPTLVTRTRSPLGRAVLHALFQSAATREDVVRAFLVARPGDACDDALLRESARVLRTQGFLANVRVTATPDSGSTARLAVETVDEIPLVIGGGWRGGPSALTLGNANVLGYGLSIVGGWRDGDQYRDGVLLRLRKHALFGRPLILDLLAARDPLGDRFATSLARPFFTDLQRVGWHVGLEDGTAYRGFARRDAPTAALALDRRTLVAGGVARIGGRGLGAFAGPLLTYDRSRPAAEGVALTDSGVAPLDDDALRDRYPSYTAARVGAAFGVRLLNFTTARGFDALLAEQDVARGVQAAIVAARGVRAFGGDDADHALSTDVYAGAGTARSFVGLRLIGEGRRASDRARWEDVVASGRAAWYLKASASRTLVTSAELSGAWRERLPVQLALGDRNAGVRGYRGTWLAGGRRAVVRVESRRAVGGIGRYAHWGVATFADAGRTWSGDVPYGVTTVARASAGAGLLLAVPPRSRRLLRVDLAVPVTPDAPRRYRLLFTTTSAARAFWRDPDDVTRARAINLPATILGWP</sequence>
<name>A0AA37QEI1_9BACT</name>
<feature type="chain" id="PRO_5041320425" description="Bacterial surface antigen (D15) domain-containing protein" evidence="1">
    <location>
        <begin position="27"/>
        <end position="577"/>
    </location>
</feature>
<dbReference type="RefSeq" id="WP_284349284.1">
    <property type="nucleotide sequence ID" value="NZ_BRXS01000002.1"/>
</dbReference>
<evidence type="ECO:0000313" key="2">
    <source>
        <dbReference type="EMBL" id="GLC24840.1"/>
    </source>
</evidence>
<keyword evidence="3" id="KW-1185">Reference proteome</keyword>
<dbReference type="EMBL" id="BRXS01000002">
    <property type="protein sequence ID" value="GLC24840.1"/>
    <property type="molecule type" value="Genomic_DNA"/>
</dbReference>
<comment type="caution">
    <text evidence="2">The sequence shown here is derived from an EMBL/GenBank/DDBJ whole genome shotgun (WGS) entry which is preliminary data.</text>
</comment>
<keyword evidence="1" id="KW-0732">Signal</keyword>
<evidence type="ECO:0000256" key="1">
    <source>
        <dbReference type="SAM" id="SignalP"/>
    </source>
</evidence>
<evidence type="ECO:0000313" key="3">
    <source>
        <dbReference type="Proteomes" id="UP001161325"/>
    </source>
</evidence>
<feature type="signal peptide" evidence="1">
    <location>
        <begin position="1"/>
        <end position="26"/>
    </location>
</feature>
<proteinExistence type="predicted"/>
<dbReference type="Gene3D" id="2.40.160.50">
    <property type="entry name" value="membrane protein fhac: a member of the omp85/tpsb transporter family"/>
    <property type="match status" value="1"/>
</dbReference>